<proteinExistence type="inferred from homology"/>
<sequence length="418" mass="47768">MTVQDSLSSPVPVVRKRITGHVGFSNLPNQVRRKSIKDGFQLTAMVVGESGLGKSTLINTLFNLAICPPRESLHPAAERPKTVAIDNIHADIEENGVRLRLTVVDTPGFGDLVNNGSCWDPILKTIEDRYEAYLTQENSVKRKKIIDTRIHACIYFIQPSGHSLKQIDIEFMRRLHEKVNLIPVIAKADTMTEDEVADFKERIVSDLAFHGIRIFQAPIYDEEDEENIAETEAIARAIPFAVVGADPTKTFRASNGRLIRGRGYPWGIVDVDDPSHCDFILLRRMLVHSHMEALRERTADVLYETWRTQRMLELGVAQDHSVFDEVSPADRLREDRIMHEAKLAKMEATMKEIFREKVELQEQKLKQSEVELYARHTEMKEAMTKQWNQLMEKKKQLESGSSDVVSYSFYWVVHGLTV</sequence>
<dbReference type="OrthoDB" id="416553at2759"/>
<dbReference type="GO" id="GO:0032161">
    <property type="term" value="C:cleavage apparatus septin structure"/>
    <property type="evidence" value="ECO:0007669"/>
    <property type="project" value="UniProtKB-ARBA"/>
</dbReference>
<keyword evidence="3 7" id="KW-0175">Coiled coil</keyword>
<dbReference type="GO" id="GO:0005940">
    <property type="term" value="C:septin ring"/>
    <property type="evidence" value="ECO:0007669"/>
    <property type="project" value="UniProtKB-ARBA"/>
</dbReference>
<dbReference type="AlphaFoldDB" id="A0A8H6WH13"/>
<dbReference type="GO" id="GO:0000281">
    <property type="term" value="P:mitotic cytokinesis"/>
    <property type="evidence" value="ECO:0007669"/>
    <property type="project" value="UniProtKB-ARBA"/>
</dbReference>
<dbReference type="EMBL" id="JACAZF010000002">
    <property type="protein sequence ID" value="KAF7312024.1"/>
    <property type="molecule type" value="Genomic_DNA"/>
</dbReference>
<dbReference type="GO" id="GO:0031105">
    <property type="term" value="C:septin complex"/>
    <property type="evidence" value="ECO:0007669"/>
    <property type="project" value="UniProtKB-ARBA"/>
</dbReference>
<dbReference type="GeneID" id="59341553"/>
<dbReference type="PIRSF" id="PIRSF006698">
    <property type="entry name" value="Septin"/>
    <property type="match status" value="1"/>
</dbReference>
<evidence type="ECO:0000259" key="8">
    <source>
        <dbReference type="PROSITE" id="PS51719"/>
    </source>
</evidence>
<dbReference type="InterPro" id="IPR030379">
    <property type="entry name" value="G_SEPTIN_dom"/>
</dbReference>
<keyword evidence="2 6" id="KW-0547">Nucleotide-binding</keyword>
<protein>
    <submittedName>
        <fullName evidence="9">Septin-type G domain-containing protein</fullName>
    </submittedName>
</protein>
<comment type="similarity">
    <text evidence="6">Belongs to the TRAFAC class TrmE-Era-EngA-EngB-Septin-like GTPase superfamily. Septin GTPase family.</text>
</comment>
<dbReference type="FunFam" id="3.40.50.300:FF:000162">
    <property type="entry name" value="septin-7 isoform X1"/>
    <property type="match status" value="1"/>
</dbReference>
<feature type="coiled-coil region" evidence="7">
    <location>
        <begin position="329"/>
        <end position="371"/>
    </location>
</feature>
<dbReference type="PANTHER" id="PTHR18884">
    <property type="entry name" value="SEPTIN"/>
    <property type="match status" value="1"/>
</dbReference>
<dbReference type="GO" id="GO:0005525">
    <property type="term" value="F:GTP binding"/>
    <property type="evidence" value="ECO:0007669"/>
    <property type="project" value="UniProtKB-KW"/>
</dbReference>
<evidence type="ECO:0000256" key="3">
    <source>
        <dbReference type="ARBA" id="ARBA00023054"/>
    </source>
</evidence>
<keyword evidence="4 6" id="KW-0342">GTP-binding</keyword>
<evidence type="ECO:0000256" key="1">
    <source>
        <dbReference type="ARBA" id="ARBA00022618"/>
    </source>
</evidence>
<dbReference type="InterPro" id="IPR027417">
    <property type="entry name" value="P-loop_NTPase"/>
</dbReference>
<dbReference type="CDD" id="cd01850">
    <property type="entry name" value="CDC_Septin"/>
    <property type="match status" value="1"/>
</dbReference>
<evidence type="ECO:0000256" key="5">
    <source>
        <dbReference type="ARBA" id="ARBA00023306"/>
    </source>
</evidence>
<accession>A0A8H6WH13</accession>
<dbReference type="InterPro" id="IPR016491">
    <property type="entry name" value="Septin"/>
</dbReference>
<evidence type="ECO:0000256" key="4">
    <source>
        <dbReference type="ARBA" id="ARBA00023134"/>
    </source>
</evidence>
<dbReference type="PROSITE" id="PS51719">
    <property type="entry name" value="G_SEPTIN"/>
    <property type="match status" value="1"/>
</dbReference>
<keyword evidence="1" id="KW-0132">Cell division</keyword>
<dbReference type="SUPFAM" id="SSF52540">
    <property type="entry name" value="P-loop containing nucleoside triphosphate hydrolases"/>
    <property type="match status" value="1"/>
</dbReference>
<evidence type="ECO:0000313" key="9">
    <source>
        <dbReference type="EMBL" id="KAF7312024.1"/>
    </source>
</evidence>
<dbReference type="Pfam" id="PF00735">
    <property type="entry name" value="Septin"/>
    <property type="match status" value="1"/>
</dbReference>
<keyword evidence="5" id="KW-0131">Cell cycle</keyword>
<evidence type="ECO:0000313" key="10">
    <source>
        <dbReference type="Proteomes" id="UP000636479"/>
    </source>
</evidence>
<keyword evidence="10" id="KW-1185">Reference proteome</keyword>
<organism evidence="9 10">
    <name type="scientific">Mycena indigotica</name>
    <dbReference type="NCBI Taxonomy" id="2126181"/>
    <lineage>
        <taxon>Eukaryota</taxon>
        <taxon>Fungi</taxon>
        <taxon>Dikarya</taxon>
        <taxon>Basidiomycota</taxon>
        <taxon>Agaricomycotina</taxon>
        <taxon>Agaricomycetes</taxon>
        <taxon>Agaricomycetidae</taxon>
        <taxon>Agaricales</taxon>
        <taxon>Marasmiineae</taxon>
        <taxon>Mycenaceae</taxon>
        <taxon>Mycena</taxon>
    </lineage>
</organism>
<gene>
    <name evidence="9" type="ORF">MIND_00214400</name>
</gene>
<name>A0A8H6WH13_9AGAR</name>
<evidence type="ECO:0000256" key="2">
    <source>
        <dbReference type="ARBA" id="ARBA00022741"/>
    </source>
</evidence>
<dbReference type="Gene3D" id="3.40.50.300">
    <property type="entry name" value="P-loop containing nucleotide triphosphate hydrolases"/>
    <property type="match status" value="1"/>
</dbReference>
<dbReference type="RefSeq" id="XP_037224132.1">
    <property type="nucleotide sequence ID" value="XM_037359037.1"/>
</dbReference>
<evidence type="ECO:0000256" key="7">
    <source>
        <dbReference type="SAM" id="Coils"/>
    </source>
</evidence>
<comment type="caution">
    <text evidence="9">The sequence shown here is derived from an EMBL/GenBank/DDBJ whole genome shotgun (WGS) entry which is preliminary data.</text>
</comment>
<evidence type="ECO:0000256" key="6">
    <source>
        <dbReference type="RuleBase" id="RU004560"/>
    </source>
</evidence>
<dbReference type="Proteomes" id="UP000636479">
    <property type="component" value="Unassembled WGS sequence"/>
</dbReference>
<feature type="domain" description="Septin-type G" evidence="8">
    <location>
        <begin position="38"/>
        <end position="313"/>
    </location>
</feature>
<reference evidence="9" key="1">
    <citation type="submission" date="2020-05" db="EMBL/GenBank/DDBJ databases">
        <title>Mycena genomes resolve the evolution of fungal bioluminescence.</title>
        <authorList>
            <person name="Tsai I.J."/>
        </authorList>
    </citation>
    <scope>NUCLEOTIDE SEQUENCE</scope>
    <source>
        <strain evidence="9">171206Taipei</strain>
    </source>
</reference>